<feature type="domain" description="RiboL-PSP-HEPN" evidence="1">
    <location>
        <begin position="14"/>
        <end position="97"/>
    </location>
</feature>
<sequence>MKEKELKFAEAVFNLTKQEVSDEISANPYRTIKLFRFLGIDLTEEEGFNKNKDFINTVVVKRNNIVHHNDAANDVSFSDVEKYIDVFVDYMLAIQKAAYGTGT</sequence>
<dbReference type="EMBL" id="LPBJ01000005">
    <property type="protein sequence ID" value="KVQ04045.1"/>
    <property type="molecule type" value="Genomic_DNA"/>
</dbReference>
<organism evidence="2 3">
    <name type="scientific">Burkholderia ubonensis</name>
    <dbReference type="NCBI Taxonomy" id="101571"/>
    <lineage>
        <taxon>Bacteria</taxon>
        <taxon>Pseudomonadati</taxon>
        <taxon>Pseudomonadota</taxon>
        <taxon>Betaproteobacteria</taxon>
        <taxon>Burkholderiales</taxon>
        <taxon>Burkholderiaceae</taxon>
        <taxon>Burkholderia</taxon>
        <taxon>Burkholderia cepacia complex</taxon>
    </lineage>
</organism>
<dbReference type="Proteomes" id="UP000056453">
    <property type="component" value="Unassembled WGS sequence"/>
</dbReference>
<evidence type="ECO:0000313" key="3">
    <source>
        <dbReference type="Proteomes" id="UP000056453"/>
    </source>
</evidence>
<protein>
    <recommendedName>
        <fullName evidence="1">RiboL-PSP-HEPN domain-containing protein</fullName>
    </recommendedName>
</protein>
<dbReference type="AlphaFoldDB" id="A0AAW3N253"/>
<accession>A0AAW3N253</accession>
<comment type="caution">
    <text evidence="2">The sequence shown here is derived from an EMBL/GenBank/DDBJ whole genome shotgun (WGS) entry which is preliminary data.</text>
</comment>
<evidence type="ECO:0000313" key="2">
    <source>
        <dbReference type="EMBL" id="KVQ04045.1"/>
    </source>
</evidence>
<gene>
    <name evidence="2" type="ORF">WJ96_28225</name>
</gene>
<evidence type="ECO:0000259" key="1">
    <source>
        <dbReference type="Pfam" id="PF18735"/>
    </source>
</evidence>
<dbReference type="InterPro" id="IPR041519">
    <property type="entry name" value="HEPN_RiboL-PSP"/>
</dbReference>
<proteinExistence type="predicted"/>
<dbReference type="Pfam" id="PF18735">
    <property type="entry name" value="HEPN_RiboL-PSP"/>
    <property type="match status" value="1"/>
</dbReference>
<name>A0AAW3N253_9BURK</name>
<reference evidence="2 3" key="1">
    <citation type="submission" date="2015-11" db="EMBL/GenBank/DDBJ databases">
        <title>Expanding the genomic diversity of Burkholderia species for the development of highly accurate diagnostics.</title>
        <authorList>
            <person name="Sahl J."/>
            <person name="Keim P."/>
            <person name="Wagner D."/>
        </authorList>
    </citation>
    <scope>NUCLEOTIDE SEQUENCE [LARGE SCALE GENOMIC DNA]</scope>
    <source>
        <strain evidence="2 3">MSMB1808WGS</strain>
    </source>
</reference>
<keyword evidence="3" id="KW-1185">Reference proteome</keyword>